<protein>
    <submittedName>
        <fullName evidence="1">Uncharacterized protein</fullName>
    </submittedName>
</protein>
<keyword evidence="2" id="KW-1185">Reference proteome</keyword>
<gene>
    <name evidence="1" type="ORF">NSMM_140004</name>
</gene>
<name>A0A1G5SCG9_9PROT</name>
<evidence type="ECO:0000313" key="1">
    <source>
        <dbReference type="EMBL" id="SCZ84241.1"/>
    </source>
</evidence>
<proteinExistence type="predicted"/>
<sequence length="87" mass="10461">MNSLTQQEQLNSDTNTRQRLTALVQALLDQAQQTIHFQETKIQVLTLELAHLCHIRFVKKRKHYRRYHRRYSICLRNQCCLILQPSK</sequence>
<dbReference type="Proteomes" id="UP000198729">
    <property type="component" value="Unassembled WGS sequence"/>
</dbReference>
<dbReference type="EMBL" id="FMWO01000019">
    <property type="protein sequence ID" value="SCZ84241.1"/>
    <property type="molecule type" value="Genomic_DNA"/>
</dbReference>
<reference evidence="1 2" key="1">
    <citation type="submission" date="2016-10" db="EMBL/GenBank/DDBJ databases">
        <authorList>
            <person name="de Groot N.N."/>
        </authorList>
    </citation>
    <scope>NUCLEOTIDE SEQUENCE [LARGE SCALE GENOMIC DNA]</scope>
    <source>
        <strain evidence="1">1</strain>
    </source>
</reference>
<organism evidence="1 2">
    <name type="scientific">Nitrosomonas mobilis</name>
    <dbReference type="NCBI Taxonomy" id="51642"/>
    <lineage>
        <taxon>Bacteria</taxon>
        <taxon>Pseudomonadati</taxon>
        <taxon>Pseudomonadota</taxon>
        <taxon>Betaproteobacteria</taxon>
        <taxon>Nitrosomonadales</taxon>
        <taxon>Nitrosomonadaceae</taxon>
        <taxon>Nitrosomonas</taxon>
    </lineage>
</organism>
<dbReference type="STRING" id="51642.NSMM_140004"/>
<evidence type="ECO:0000313" key="2">
    <source>
        <dbReference type="Proteomes" id="UP000198729"/>
    </source>
</evidence>
<accession>A0A1G5SCG9</accession>
<dbReference type="AlphaFoldDB" id="A0A1G5SCG9"/>